<dbReference type="GO" id="GO:0006567">
    <property type="term" value="P:L-threonine catabolic process"/>
    <property type="evidence" value="ECO:0007669"/>
    <property type="project" value="TreeGrafter"/>
</dbReference>
<evidence type="ECO:0000313" key="11">
    <source>
        <dbReference type="Proteomes" id="UP000040453"/>
    </source>
</evidence>
<protein>
    <recommendedName>
        <fullName evidence="4">threonine ammonia-lyase</fullName>
        <ecNumber evidence="4">4.3.1.19</ecNumber>
    </recommendedName>
    <alternativeName>
        <fullName evidence="8">Threonine deaminase</fullName>
    </alternativeName>
</protein>
<evidence type="ECO:0000256" key="2">
    <source>
        <dbReference type="ARBA" id="ARBA00001933"/>
    </source>
</evidence>
<evidence type="ECO:0000259" key="9">
    <source>
        <dbReference type="Pfam" id="PF00291"/>
    </source>
</evidence>
<comment type="cofactor">
    <cofactor evidence="2">
        <name>pyridoxal 5'-phosphate</name>
        <dbReference type="ChEBI" id="CHEBI:597326"/>
    </cofactor>
</comment>
<organism evidence="10 11">
    <name type="scientific">Oceanobacillus oncorhynchi</name>
    <dbReference type="NCBI Taxonomy" id="545501"/>
    <lineage>
        <taxon>Bacteria</taxon>
        <taxon>Bacillati</taxon>
        <taxon>Bacillota</taxon>
        <taxon>Bacilli</taxon>
        <taxon>Bacillales</taxon>
        <taxon>Bacillaceae</taxon>
        <taxon>Oceanobacillus</taxon>
    </lineage>
</organism>
<dbReference type="GO" id="GO:0030170">
    <property type="term" value="F:pyridoxal phosphate binding"/>
    <property type="evidence" value="ECO:0007669"/>
    <property type="project" value="InterPro"/>
</dbReference>
<dbReference type="InterPro" id="IPR050147">
    <property type="entry name" value="Ser/Thr_Dehydratase"/>
</dbReference>
<dbReference type="EC" id="4.3.1.19" evidence="4"/>
<dbReference type="FunFam" id="3.40.50.1100:FF:000005">
    <property type="entry name" value="Threonine dehydratase catabolic"/>
    <property type="match status" value="1"/>
</dbReference>
<dbReference type="Proteomes" id="UP000040453">
    <property type="component" value="Unassembled WGS sequence"/>
</dbReference>
<reference evidence="10 11" key="1">
    <citation type="submission" date="2014-11" db="EMBL/GenBank/DDBJ databases">
        <authorList>
            <person name="Urmite Genomes Urmite Genomes"/>
        </authorList>
    </citation>
    <scope>NUCLEOTIDE SEQUENCE [LARGE SCALE GENOMIC DNA]</scope>
    <source>
        <strain evidence="10 11">Oc5</strain>
    </source>
</reference>
<feature type="domain" description="Tryptophan synthase beta chain-like PALP" evidence="9">
    <location>
        <begin position="29"/>
        <end position="307"/>
    </location>
</feature>
<comment type="similarity">
    <text evidence="3">Belongs to the serine/threonine dehydratase family.</text>
</comment>
<accession>A0A0A1M5C0</accession>
<keyword evidence="6" id="KW-0456">Lyase</keyword>
<dbReference type="InterPro" id="IPR000634">
    <property type="entry name" value="Ser/Thr_deHydtase_PyrdxlP-BS"/>
</dbReference>
<dbReference type="PROSITE" id="PS00165">
    <property type="entry name" value="DEHYDRATASE_SER_THR"/>
    <property type="match status" value="1"/>
</dbReference>
<evidence type="ECO:0000256" key="4">
    <source>
        <dbReference type="ARBA" id="ARBA00012096"/>
    </source>
</evidence>
<dbReference type="InterPro" id="IPR001926">
    <property type="entry name" value="TrpB-like_PALP"/>
</dbReference>
<evidence type="ECO:0000256" key="6">
    <source>
        <dbReference type="ARBA" id="ARBA00023239"/>
    </source>
</evidence>
<evidence type="ECO:0000256" key="5">
    <source>
        <dbReference type="ARBA" id="ARBA00022898"/>
    </source>
</evidence>
<dbReference type="EMBL" id="CDGG01000001">
    <property type="protein sequence ID" value="CEI80490.1"/>
    <property type="molecule type" value="Genomic_DNA"/>
</dbReference>
<dbReference type="Pfam" id="PF00291">
    <property type="entry name" value="PALP"/>
    <property type="match status" value="1"/>
</dbReference>
<dbReference type="CDD" id="cd01562">
    <property type="entry name" value="Thr-dehyd"/>
    <property type="match status" value="1"/>
</dbReference>
<name>A0A0A1M5C0_9BACI</name>
<dbReference type="PANTHER" id="PTHR48078">
    <property type="entry name" value="THREONINE DEHYDRATASE, MITOCHONDRIAL-RELATED"/>
    <property type="match status" value="1"/>
</dbReference>
<gene>
    <name evidence="10" type="primary">tdcB_1</name>
    <name evidence="10" type="ORF">BN997_00293</name>
</gene>
<evidence type="ECO:0000256" key="1">
    <source>
        <dbReference type="ARBA" id="ARBA00001274"/>
    </source>
</evidence>
<proteinExistence type="inferred from homology"/>
<comment type="catalytic activity">
    <reaction evidence="1">
        <text>L-threonine = 2-oxobutanoate + NH4(+)</text>
        <dbReference type="Rhea" id="RHEA:22108"/>
        <dbReference type="ChEBI" id="CHEBI:16763"/>
        <dbReference type="ChEBI" id="CHEBI:28938"/>
        <dbReference type="ChEBI" id="CHEBI:57926"/>
        <dbReference type="EC" id="4.3.1.19"/>
    </reaction>
</comment>
<dbReference type="GO" id="GO:0003941">
    <property type="term" value="F:L-serine ammonia-lyase activity"/>
    <property type="evidence" value="ECO:0007669"/>
    <property type="project" value="TreeGrafter"/>
</dbReference>
<sequence length="323" mass="35540">MLGQSLENPTINDIKKAETRIKKYVDVSTKVITSEILNMKYGFPIYIKPEGLQPTGSFKIRGALNKILKAKEDGQVSHCITASAGNHAISLASSSLLLGLKSTVVMSEQTPQIKILTCERLGAEVIIHGENYDEAYKEAQKISSEKNYYYIHPVADCEIVAGQGTIGLEILEEMPDIDQVIVPIGGGGLISGIAIALKSLKPEMKVIGVQPEKSNAYYKSWKRSYLVNIEKPNTIADGLSLKQPEKYLFNMMKHWVDDIVTVKEDTIEKAIKEFLFLGKLLIEGAGAVTLASIIESKINIEKKTVLIGSGSNIDEQRFKALLN</sequence>
<dbReference type="InterPro" id="IPR036052">
    <property type="entry name" value="TrpB-like_PALP_sf"/>
</dbReference>
<keyword evidence="11" id="KW-1185">Reference proteome</keyword>
<dbReference type="GO" id="GO:0009097">
    <property type="term" value="P:isoleucine biosynthetic process"/>
    <property type="evidence" value="ECO:0007669"/>
    <property type="project" value="TreeGrafter"/>
</dbReference>
<dbReference type="Gene3D" id="3.40.50.1100">
    <property type="match status" value="2"/>
</dbReference>
<dbReference type="STRING" id="545501.BN997_00293"/>
<evidence type="ECO:0000313" key="10">
    <source>
        <dbReference type="EMBL" id="CEI80490.1"/>
    </source>
</evidence>
<evidence type="ECO:0000256" key="7">
    <source>
        <dbReference type="ARBA" id="ARBA00025527"/>
    </source>
</evidence>
<dbReference type="FunFam" id="3.40.50.1100:FF:000007">
    <property type="entry name" value="L-threonine dehydratase catabolic TdcB"/>
    <property type="match status" value="1"/>
</dbReference>
<dbReference type="AlphaFoldDB" id="A0A0A1M5C0"/>
<comment type="function">
    <text evidence="7">Catalyzes the anaerobic formation of alpha-ketobutyrate and ammonia from threonine in a two-step reaction. The first step involved a dehydration of threonine and a production of enamine intermediates (aminocrotonate), which tautomerizes to its imine form (iminobutyrate). Both intermediates are unstable and short-lived. The second step is the nonenzymatic hydrolysis of the enamine/imine intermediates to form 2-ketobutyrate and free ammonia. In the low water environment of the cell, the second step is accelerated by RidA.</text>
</comment>
<dbReference type="GO" id="GO:0006565">
    <property type="term" value="P:L-serine catabolic process"/>
    <property type="evidence" value="ECO:0007669"/>
    <property type="project" value="TreeGrafter"/>
</dbReference>
<keyword evidence="5" id="KW-0663">Pyridoxal phosphate</keyword>
<dbReference type="SUPFAM" id="SSF53686">
    <property type="entry name" value="Tryptophan synthase beta subunit-like PLP-dependent enzymes"/>
    <property type="match status" value="1"/>
</dbReference>
<evidence type="ECO:0000256" key="3">
    <source>
        <dbReference type="ARBA" id="ARBA00010869"/>
    </source>
</evidence>
<dbReference type="GO" id="GO:0004794">
    <property type="term" value="F:threonine deaminase activity"/>
    <property type="evidence" value="ECO:0007669"/>
    <property type="project" value="UniProtKB-EC"/>
</dbReference>
<evidence type="ECO:0000256" key="8">
    <source>
        <dbReference type="ARBA" id="ARBA00031427"/>
    </source>
</evidence>
<dbReference type="RefSeq" id="WP_052484860.1">
    <property type="nucleotide sequence ID" value="NZ_CDGG01000001.1"/>
</dbReference>
<dbReference type="PANTHER" id="PTHR48078:SF6">
    <property type="entry name" value="L-THREONINE DEHYDRATASE CATABOLIC TDCB"/>
    <property type="match status" value="1"/>
</dbReference>